<proteinExistence type="predicted"/>
<gene>
    <name evidence="2" type="ORF">RchiOBHm_Chr3g0484301</name>
</gene>
<dbReference type="Gramene" id="PRQ44901">
    <property type="protein sequence ID" value="PRQ44901"/>
    <property type="gene ID" value="RchiOBHm_Chr3g0484301"/>
</dbReference>
<evidence type="ECO:0000313" key="2">
    <source>
        <dbReference type="EMBL" id="PRQ44901.1"/>
    </source>
</evidence>
<sequence>MTDNQLISQLTNWLIMHQSHQHTTCCFFFLSHLLMSLAHDLIFLYFVKRPATHSIK</sequence>
<protein>
    <submittedName>
        <fullName evidence="2">Uncharacterized protein</fullName>
    </submittedName>
</protein>
<keyword evidence="1" id="KW-0472">Membrane</keyword>
<accession>A0A2P6REQ0</accession>
<keyword evidence="1" id="KW-1133">Transmembrane helix</keyword>
<keyword evidence="3" id="KW-1185">Reference proteome</keyword>
<organism evidence="2 3">
    <name type="scientific">Rosa chinensis</name>
    <name type="common">China rose</name>
    <dbReference type="NCBI Taxonomy" id="74649"/>
    <lineage>
        <taxon>Eukaryota</taxon>
        <taxon>Viridiplantae</taxon>
        <taxon>Streptophyta</taxon>
        <taxon>Embryophyta</taxon>
        <taxon>Tracheophyta</taxon>
        <taxon>Spermatophyta</taxon>
        <taxon>Magnoliopsida</taxon>
        <taxon>eudicotyledons</taxon>
        <taxon>Gunneridae</taxon>
        <taxon>Pentapetalae</taxon>
        <taxon>rosids</taxon>
        <taxon>fabids</taxon>
        <taxon>Rosales</taxon>
        <taxon>Rosaceae</taxon>
        <taxon>Rosoideae</taxon>
        <taxon>Rosoideae incertae sedis</taxon>
        <taxon>Rosa</taxon>
    </lineage>
</organism>
<comment type="caution">
    <text evidence="2">The sequence shown here is derived from an EMBL/GenBank/DDBJ whole genome shotgun (WGS) entry which is preliminary data.</text>
</comment>
<dbReference type="AlphaFoldDB" id="A0A2P6REQ0"/>
<name>A0A2P6REQ0_ROSCH</name>
<evidence type="ECO:0000256" key="1">
    <source>
        <dbReference type="SAM" id="Phobius"/>
    </source>
</evidence>
<evidence type="ECO:0000313" key="3">
    <source>
        <dbReference type="Proteomes" id="UP000238479"/>
    </source>
</evidence>
<dbReference type="Proteomes" id="UP000238479">
    <property type="component" value="Chromosome 3"/>
</dbReference>
<dbReference type="EMBL" id="PDCK01000041">
    <property type="protein sequence ID" value="PRQ44901.1"/>
    <property type="molecule type" value="Genomic_DNA"/>
</dbReference>
<feature type="transmembrane region" description="Helical" evidence="1">
    <location>
        <begin position="27"/>
        <end position="47"/>
    </location>
</feature>
<keyword evidence="1" id="KW-0812">Transmembrane</keyword>
<reference evidence="2 3" key="1">
    <citation type="journal article" date="2018" name="Nat. Genet.">
        <title>The Rosa genome provides new insights in the design of modern roses.</title>
        <authorList>
            <person name="Bendahmane M."/>
        </authorList>
    </citation>
    <scope>NUCLEOTIDE SEQUENCE [LARGE SCALE GENOMIC DNA]</scope>
    <source>
        <strain evidence="3">cv. Old Blush</strain>
    </source>
</reference>